<feature type="transmembrane region" description="Helical" evidence="1">
    <location>
        <begin position="281"/>
        <end position="300"/>
    </location>
</feature>
<sequence length="331" mass="35383">MNPAPRPALRVALLGVAVTLLGYALFAGWLGVHAHGYVTARDRATATASGVVVEDGIGDEGDIRVRWSDAAGHVHVQRFGIYDTDRYVEGERFPVAYDPAASAPRGFPADPEETAAEDDLLVPVFLAGVVALSLLCVWAWRGLRFRLTTRRPGHAMTATVRTVERLVALARETTTTWLVLTGPDGEGGTTTRWQRVMWHPALDDCSGPIPVTVRGYGRRRRPVVVELADGTRLVPLGRLRDHRPAGELLDADEAVRPGPRDYFVLPAGAVPRPARPGWRPGALTAAYGTGAGIVLAFLMAEGTPTSVVGFALALGTLSASVWALSAPQPQP</sequence>
<comment type="caution">
    <text evidence="2">The sequence shown here is derived from an EMBL/GenBank/DDBJ whole genome shotgun (WGS) entry which is preliminary data.</text>
</comment>
<proteinExistence type="predicted"/>
<keyword evidence="1" id="KW-0812">Transmembrane</keyword>
<dbReference type="AlphaFoldDB" id="A0A4Y3VFV5"/>
<feature type="transmembrane region" description="Helical" evidence="1">
    <location>
        <begin position="120"/>
        <end position="140"/>
    </location>
</feature>
<gene>
    <name evidence="2" type="ORF">SSP24_26230</name>
</gene>
<evidence type="ECO:0000256" key="1">
    <source>
        <dbReference type="SAM" id="Phobius"/>
    </source>
</evidence>
<keyword evidence="1" id="KW-1133">Transmembrane helix</keyword>
<dbReference type="OrthoDB" id="3214916at2"/>
<organism evidence="2 3">
    <name type="scientific">Streptomyces spinoverrucosus</name>
    <dbReference type="NCBI Taxonomy" id="284043"/>
    <lineage>
        <taxon>Bacteria</taxon>
        <taxon>Bacillati</taxon>
        <taxon>Actinomycetota</taxon>
        <taxon>Actinomycetes</taxon>
        <taxon>Kitasatosporales</taxon>
        <taxon>Streptomycetaceae</taxon>
        <taxon>Streptomyces</taxon>
    </lineage>
</organism>
<protein>
    <recommendedName>
        <fullName evidence="4">DUF3592 domain-containing protein</fullName>
    </recommendedName>
</protein>
<dbReference type="RefSeq" id="WP_141309668.1">
    <property type="nucleotide sequence ID" value="NZ_BJND01000017.1"/>
</dbReference>
<keyword evidence="1" id="KW-0472">Membrane</keyword>
<evidence type="ECO:0008006" key="4">
    <source>
        <dbReference type="Google" id="ProtNLM"/>
    </source>
</evidence>
<dbReference type="Proteomes" id="UP000317881">
    <property type="component" value="Unassembled WGS sequence"/>
</dbReference>
<evidence type="ECO:0000313" key="2">
    <source>
        <dbReference type="EMBL" id="GEC04968.1"/>
    </source>
</evidence>
<name>A0A4Y3VFV5_9ACTN</name>
<dbReference type="EMBL" id="BJND01000017">
    <property type="protein sequence ID" value="GEC04968.1"/>
    <property type="molecule type" value="Genomic_DNA"/>
</dbReference>
<feature type="transmembrane region" description="Helical" evidence="1">
    <location>
        <begin position="12"/>
        <end position="32"/>
    </location>
</feature>
<reference evidence="2 3" key="1">
    <citation type="submission" date="2019-06" db="EMBL/GenBank/DDBJ databases">
        <title>Whole genome shotgun sequence of Streptomyces spinoverrucosus NBRC 14228.</title>
        <authorList>
            <person name="Hosoyama A."/>
            <person name="Uohara A."/>
            <person name="Ohji S."/>
            <person name="Ichikawa N."/>
        </authorList>
    </citation>
    <scope>NUCLEOTIDE SEQUENCE [LARGE SCALE GENOMIC DNA]</scope>
    <source>
        <strain evidence="2 3">NBRC 14228</strain>
    </source>
</reference>
<accession>A0A4Y3VFV5</accession>
<feature type="transmembrane region" description="Helical" evidence="1">
    <location>
        <begin position="306"/>
        <end position="325"/>
    </location>
</feature>
<evidence type="ECO:0000313" key="3">
    <source>
        <dbReference type="Proteomes" id="UP000317881"/>
    </source>
</evidence>
<keyword evidence="3" id="KW-1185">Reference proteome</keyword>